<dbReference type="OrthoDB" id="1245404at2759"/>
<comment type="caution">
    <text evidence="6">The sequence shown here is derived from an EMBL/GenBank/DDBJ whole genome shotgun (WGS) entry which is preliminary data.</text>
</comment>
<feature type="domain" description="SHSP" evidence="5">
    <location>
        <begin position="66"/>
        <end position="182"/>
    </location>
</feature>
<dbReference type="Pfam" id="PF00011">
    <property type="entry name" value="HSP20"/>
    <property type="match status" value="1"/>
</dbReference>
<keyword evidence="1" id="KW-0346">Stress response</keyword>
<accession>A0A835WNZ1</accession>
<evidence type="ECO:0000256" key="1">
    <source>
        <dbReference type="ARBA" id="ARBA00023016"/>
    </source>
</evidence>
<evidence type="ECO:0000256" key="4">
    <source>
        <dbReference type="SAM" id="MobiDB-lite"/>
    </source>
</evidence>
<protein>
    <recommendedName>
        <fullName evidence="5">SHSP domain-containing protein</fullName>
    </recommendedName>
</protein>
<dbReference type="PROSITE" id="PS01031">
    <property type="entry name" value="SHSP"/>
    <property type="match status" value="1"/>
</dbReference>
<comment type="similarity">
    <text evidence="2 3">Belongs to the small heat shock protein (HSP20) family.</text>
</comment>
<reference evidence="6" key="1">
    <citation type="journal article" date="2020" name="bioRxiv">
        <title>Comparative genomics of Chlamydomonas.</title>
        <authorList>
            <person name="Craig R.J."/>
            <person name="Hasan A.R."/>
            <person name="Ness R.W."/>
            <person name="Keightley P.D."/>
        </authorList>
    </citation>
    <scope>NUCLEOTIDE SEQUENCE</scope>
    <source>
        <strain evidence="6">CCAP 11/173</strain>
    </source>
</reference>
<evidence type="ECO:0000313" key="7">
    <source>
        <dbReference type="Proteomes" id="UP000613740"/>
    </source>
</evidence>
<evidence type="ECO:0000259" key="5">
    <source>
        <dbReference type="PROSITE" id="PS01031"/>
    </source>
</evidence>
<feature type="region of interest" description="Disordered" evidence="4">
    <location>
        <begin position="208"/>
        <end position="266"/>
    </location>
</feature>
<evidence type="ECO:0000256" key="3">
    <source>
        <dbReference type="RuleBase" id="RU003616"/>
    </source>
</evidence>
<name>A0A835WNZ1_9CHLO</name>
<organism evidence="6 7">
    <name type="scientific">Chlamydomonas schloesseri</name>
    <dbReference type="NCBI Taxonomy" id="2026947"/>
    <lineage>
        <taxon>Eukaryota</taxon>
        <taxon>Viridiplantae</taxon>
        <taxon>Chlorophyta</taxon>
        <taxon>core chlorophytes</taxon>
        <taxon>Chlorophyceae</taxon>
        <taxon>CS clade</taxon>
        <taxon>Chlamydomonadales</taxon>
        <taxon>Chlamydomonadaceae</taxon>
        <taxon>Chlamydomonas</taxon>
    </lineage>
</organism>
<dbReference type="SUPFAM" id="SSF49764">
    <property type="entry name" value="HSP20-like chaperones"/>
    <property type="match status" value="1"/>
</dbReference>
<evidence type="ECO:0000256" key="2">
    <source>
        <dbReference type="PROSITE-ProRule" id="PRU00285"/>
    </source>
</evidence>
<dbReference type="EMBL" id="JAEHOD010000011">
    <property type="protein sequence ID" value="KAG2450391.1"/>
    <property type="molecule type" value="Genomic_DNA"/>
</dbReference>
<keyword evidence="7" id="KW-1185">Reference proteome</keyword>
<dbReference type="AlphaFoldDB" id="A0A835WNZ1"/>
<dbReference type="CDD" id="cd06464">
    <property type="entry name" value="ACD_sHsps-like"/>
    <property type="match status" value="1"/>
</dbReference>
<sequence length="266" mass="26829">MALLLSDPFTNEMERAMNRMLGSFGVPVQRGAGGGGAMPGGVMGGGGGGLMDLWKPLMVMPGMPAAATTATSMPMDIIETPAAFELHCDTPGMNPDDVRVELHEGVLTVSGGRKVSREDKDISGKVWRAERSSFTFSRAFTLPDNAAPEGICASMDNGVLKVCIPKKEVEKVEPKRITITGGAAHGHGHGGHIEGVTTQQPPHMMGQMQHGTGGRMHHAAKHGGGGGGMGAGGGGVGEGGVMEEAGTTAGTGTGTGTTTGGTGGTA</sequence>
<evidence type="ECO:0000313" key="6">
    <source>
        <dbReference type="EMBL" id="KAG2450391.1"/>
    </source>
</evidence>
<feature type="compositionally biased region" description="Gly residues" evidence="4">
    <location>
        <begin position="222"/>
        <end position="240"/>
    </location>
</feature>
<dbReference type="Proteomes" id="UP000613740">
    <property type="component" value="Unassembled WGS sequence"/>
</dbReference>
<dbReference type="PANTHER" id="PTHR11527">
    <property type="entry name" value="HEAT-SHOCK PROTEIN 20 FAMILY MEMBER"/>
    <property type="match status" value="1"/>
</dbReference>
<proteinExistence type="inferred from homology"/>
<dbReference type="InterPro" id="IPR002068">
    <property type="entry name" value="A-crystallin/Hsp20_dom"/>
</dbReference>
<feature type="compositionally biased region" description="Gly residues" evidence="4">
    <location>
        <begin position="249"/>
        <end position="266"/>
    </location>
</feature>
<dbReference type="InterPro" id="IPR008978">
    <property type="entry name" value="HSP20-like_chaperone"/>
</dbReference>
<dbReference type="Gene3D" id="2.60.40.790">
    <property type="match status" value="1"/>
</dbReference>
<dbReference type="InterPro" id="IPR031107">
    <property type="entry name" value="Small_HSP"/>
</dbReference>
<gene>
    <name evidence="6" type="ORF">HYH02_004894</name>
</gene>